<evidence type="ECO:0000313" key="2">
    <source>
        <dbReference type="Proteomes" id="UP000838748"/>
    </source>
</evidence>
<name>A0ABM9A2M9_9VIBR</name>
<protein>
    <submittedName>
        <fullName evidence="1">Uncharacterized protein</fullName>
    </submittedName>
</protein>
<evidence type="ECO:0000313" key="1">
    <source>
        <dbReference type="EMBL" id="CAH0538608.1"/>
    </source>
</evidence>
<dbReference type="EMBL" id="CAKLDM010000002">
    <property type="protein sequence ID" value="CAH0538608.1"/>
    <property type="molecule type" value="Genomic_DNA"/>
</dbReference>
<keyword evidence="2" id="KW-1185">Reference proteome</keyword>
<sequence>MRFESRLHDARSHKRKTLSTKIKYRTQIRKDIVNRYLFDASEGECLPTRTIGRCLEAIDTHRGIHASSQDTTSRKIIDRACQAALLMRPYVDQPISFKSKHDISIFLSRVVAGEFYVGNLKGCGFFGSGAIDIVGLNSDQVHDIKRLFIDEGELRISSHDTASLDLTNELVREQQKQRGSRCSPLLDMQRRYNSGFYPVAQTTKNAGTILAFNIPPSIVNPENGDSFGHIMLFNIFKPDSKGLYTVRLKPEDYGWKVRGTTTKAKIHHGTGFIKTKLTNKNQPNYYSEKNSNPNGAYIVDTFHMNVNNYVKD</sequence>
<proteinExistence type="predicted"/>
<gene>
    <name evidence="1" type="ORF">VMF7928_01539</name>
</gene>
<organism evidence="1 2">
    <name type="scientific">Vibrio marisflavi CECT 7928</name>
    <dbReference type="NCBI Taxonomy" id="634439"/>
    <lineage>
        <taxon>Bacteria</taxon>
        <taxon>Pseudomonadati</taxon>
        <taxon>Pseudomonadota</taxon>
        <taxon>Gammaproteobacteria</taxon>
        <taxon>Vibrionales</taxon>
        <taxon>Vibrionaceae</taxon>
        <taxon>Vibrio</taxon>
    </lineage>
</organism>
<dbReference type="Proteomes" id="UP000838748">
    <property type="component" value="Unassembled WGS sequence"/>
</dbReference>
<dbReference type="RefSeq" id="WP_237360888.1">
    <property type="nucleotide sequence ID" value="NZ_CAKLDM010000002.1"/>
</dbReference>
<reference evidence="1" key="1">
    <citation type="submission" date="2021-11" db="EMBL/GenBank/DDBJ databases">
        <authorList>
            <person name="Rodrigo-Torres L."/>
            <person name="Arahal R. D."/>
            <person name="Lucena T."/>
        </authorList>
    </citation>
    <scope>NUCLEOTIDE SEQUENCE</scope>
    <source>
        <strain evidence="1">CECT 7928</strain>
    </source>
</reference>
<accession>A0ABM9A2M9</accession>
<comment type="caution">
    <text evidence="1">The sequence shown here is derived from an EMBL/GenBank/DDBJ whole genome shotgun (WGS) entry which is preliminary data.</text>
</comment>